<dbReference type="NCBIfam" id="TIGR00879">
    <property type="entry name" value="SP"/>
    <property type="match status" value="1"/>
</dbReference>
<dbReference type="RefSeq" id="XP_015465142.1">
    <property type="nucleotide sequence ID" value="XM_015614036.1"/>
</dbReference>
<keyword evidence="12" id="KW-1185">Reference proteome</keyword>
<dbReference type="FunFam" id="1.20.1250.20:FF:000026">
    <property type="entry name" value="MFS quinate transporter QutD"/>
    <property type="match status" value="1"/>
</dbReference>
<dbReference type="AlphaFoldDB" id="A0A0V1PS93"/>
<protein>
    <recommendedName>
        <fullName evidence="10">Major facilitator superfamily (MFS) profile domain-containing protein</fullName>
    </recommendedName>
</protein>
<dbReference type="Pfam" id="PF00083">
    <property type="entry name" value="Sugar_tr"/>
    <property type="match status" value="1"/>
</dbReference>
<reference evidence="11 12" key="1">
    <citation type="submission" date="2015-11" db="EMBL/GenBank/DDBJ databases">
        <title>The genome of Debaryomyces fabryi.</title>
        <authorList>
            <person name="Tafer H."/>
            <person name="Lopandic K."/>
        </authorList>
    </citation>
    <scope>NUCLEOTIDE SEQUENCE [LARGE SCALE GENOMIC DNA]</scope>
    <source>
        <strain evidence="11 12">CBS 789</strain>
    </source>
</reference>
<dbReference type="EMBL" id="LMYN01000180">
    <property type="protein sequence ID" value="KRZ99039.1"/>
    <property type="molecule type" value="Genomic_DNA"/>
</dbReference>
<dbReference type="InterPro" id="IPR036259">
    <property type="entry name" value="MFS_trans_sf"/>
</dbReference>
<dbReference type="InterPro" id="IPR005829">
    <property type="entry name" value="Sugar_transporter_CS"/>
</dbReference>
<comment type="similarity">
    <text evidence="2 7">Belongs to the major facilitator superfamily. Sugar transporter (TC 2.A.1.1) family.</text>
</comment>
<comment type="caution">
    <text evidence="11">The sequence shown here is derived from an EMBL/GenBank/DDBJ whole genome shotgun (WGS) entry which is preliminary data.</text>
</comment>
<keyword evidence="4 9" id="KW-0812">Transmembrane</keyword>
<dbReference type="PROSITE" id="PS51257">
    <property type="entry name" value="PROKAR_LIPOPROTEIN"/>
    <property type="match status" value="1"/>
</dbReference>
<gene>
    <name evidence="11" type="ORF">AC631_05207</name>
</gene>
<dbReference type="CDD" id="cd17356">
    <property type="entry name" value="MFS_HXT"/>
    <property type="match status" value="1"/>
</dbReference>
<feature type="transmembrane region" description="Helical" evidence="9">
    <location>
        <begin position="315"/>
        <end position="335"/>
    </location>
</feature>
<dbReference type="GO" id="GO:0005351">
    <property type="term" value="F:carbohydrate:proton symporter activity"/>
    <property type="evidence" value="ECO:0007669"/>
    <property type="project" value="TreeGrafter"/>
</dbReference>
<dbReference type="InterPro" id="IPR005828">
    <property type="entry name" value="MFS_sugar_transport-like"/>
</dbReference>
<feature type="transmembrane region" description="Helical" evidence="9">
    <location>
        <begin position="342"/>
        <end position="367"/>
    </location>
</feature>
<feature type="transmembrane region" description="Helical" evidence="9">
    <location>
        <begin position="190"/>
        <end position="209"/>
    </location>
</feature>
<feature type="transmembrane region" description="Helical" evidence="9">
    <location>
        <begin position="428"/>
        <end position="447"/>
    </location>
</feature>
<evidence type="ECO:0000256" key="2">
    <source>
        <dbReference type="ARBA" id="ARBA00010992"/>
    </source>
</evidence>
<evidence type="ECO:0000259" key="10">
    <source>
        <dbReference type="PROSITE" id="PS50850"/>
    </source>
</evidence>
<feature type="transmembrane region" description="Helical" evidence="9">
    <location>
        <begin position="278"/>
        <end position="303"/>
    </location>
</feature>
<evidence type="ECO:0000256" key="9">
    <source>
        <dbReference type="SAM" id="Phobius"/>
    </source>
</evidence>
<feature type="region of interest" description="Disordered" evidence="8">
    <location>
        <begin position="522"/>
        <end position="548"/>
    </location>
</feature>
<keyword evidence="5 9" id="KW-1133">Transmembrane helix</keyword>
<evidence type="ECO:0000313" key="12">
    <source>
        <dbReference type="Proteomes" id="UP000054251"/>
    </source>
</evidence>
<sequence>MGYHDKLVGPAIRFNKYLDKFPKVYNVVFIGIVSCISGMMFGFDIASMSCFIGTDQYGNYFNHPNSNLQGIITSSMALGSFFGCFASGMVSEPFGRRAALFFCSFFWMVGAAVQSSSQNVAQLICGRLISGFGIGFGSSVAPVYGSELAPRKIRGLIGCLFQFSVTVGIMVMFYICFGCSQIEGTASFRLAWGIQIIPGLLLFFGLFFLPESPRWWAKQGNWEACEFIVANIHANGNHEDPDVLVEISEIKEQIMLDENVNRFRYIDLFRKKYINRTITAVFAQIWQQLTGMNTLMYYIVYVFDMAGYSGNTNLIASSIQYVLNVVMTLPAFYLVDKFGRRPVLLIGAVFMFIFQCCIGGLLATYSIPHVFEGNSTVRIIIPKENVAAARGVIACCYLFVCSFAPTWGVAIWVYCAEVWGDSASRQRGAAVSTAADWALNFAIGMFTPSAFKNITWKTYFVFATFCGCMFLHVLFFFPETRGRRLEEIGQIWDEHVPAWKTASWQPRIPLVSDIEVGQKHDIEERENSGSHSDVTEGKDNTTIAENLV</sequence>
<keyword evidence="3 7" id="KW-0813">Transport</keyword>
<feature type="compositionally biased region" description="Basic and acidic residues" evidence="8">
    <location>
        <begin position="522"/>
        <end position="539"/>
    </location>
</feature>
<evidence type="ECO:0000256" key="6">
    <source>
        <dbReference type="ARBA" id="ARBA00023136"/>
    </source>
</evidence>
<dbReference type="InterPro" id="IPR020846">
    <property type="entry name" value="MFS_dom"/>
</dbReference>
<dbReference type="PANTHER" id="PTHR48022">
    <property type="entry name" value="PLASTIDIC GLUCOSE TRANSPORTER 4"/>
    <property type="match status" value="1"/>
</dbReference>
<name>A0A0V1PS93_9ASCO</name>
<feature type="transmembrane region" description="Helical" evidence="9">
    <location>
        <begin position="68"/>
        <end position="86"/>
    </location>
</feature>
<feature type="transmembrane region" description="Helical" evidence="9">
    <location>
        <begin position="24"/>
        <end position="48"/>
    </location>
</feature>
<keyword evidence="6 9" id="KW-0472">Membrane</keyword>
<evidence type="ECO:0000256" key="4">
    <source>
        <dbReference type="ARBA" id="ARBA00022692"/>
    </source>
</evidence>
<dbReference type="InterPro" id="IPR050360">
    <property type="entry name" value="MFS_Sugar_Transporters"/>
</dbReference>
<evidence type="ECO:0000256" key="3">
    <source>
        <dbReference type="ARBA" id="ARBA00022448"/>
    </source>
</evidence>
<feature type="transmembrane region" description="Helical" evidence="9">
    <location>
        <begin position="156"/>
        <end position="175"/>
    </location>
</feature>
<evidence type="ECO:0000256" key="7">
    <source>
        <dbReference type="RuleBase" id="RU003346"/>
    </source>
</evidence>
<dbReference type="PROSITE" id="PS50850">
    <property type="entry name" value="MFS"/>
    <property type="match status" value="1"/>
</dbReference>
<feature type="domain" description="Major facilitator superfamily (MFS) profile" evidence="10">
    <location>
        <begin position="30"/>
        <end position="481"/>
    </location>
</feature>
<dbReference type="PANTHER" id="PTHR48022:SF7">
    <property type="entry name" value="MAJOR FACILITATOR SUPERFAMILY (MFS) PROFILE DOMAIN-CONTAINING PROTEIN-RELATED"/>
    <property type="match status" value="1"/>
</dbReference>
<feature type="transmembrane region" description="Helical" evidence="9">
    <location>
        <begin position="459"/>
        <end position="477"/>
    </location>
</feature>
<evidence type="ECO:0000313" key="11">
    <source>
        <dbReference type="EMBL" id="KRZ99039.1"/>
    </source>
</evidence>
<evidence type="ECO:0000256" key="1">
    <source>
        <dbReference type="ARBA" id="ARBA00004141"/>
    </source>
</evidence>
<dbReference type="PRINTS" id="PR00171">
    <property type="entry name" value="SUGRTRNSPORT"/>
</dbReference>
<dbReference type="SUPFAM" id="SSF103473">
    <property type="entry name" value="MFS general substrate transporter"/>
    <property type="match status" value="1"/>
</dbReference>
<feature type="transmembrane region" description="Helical" evidence="9">
    <location>
        <begin position="120"/>
        <end position="144"/>
    </location>
</feature>
<dbReference type="Proteomes" id="UP000054251">
    <property type="component" value="Unassembled WGS sequence"/>
</dbReference>
<evidence type="ECO:0000256" key="5">
    <source>
        <dbReference type="ARBA" id="ARBA00022989"/>
    </source>
</evidence>
<dbReference type="InterPro" id="IPR003663">
    <property type="entry name" value="Sugar/inositol_transpt"/>
</dbReference>
<feature type="transmembrane region" description="Helical" evidence="9">
    <location>
        <begin position="387"/>
        <end position="416"/>
    </location>
</feature>
<dbReference type="GeneID" id="26842216"/>
<dbReference type="Gene3D" id="1.20.1250.20">
    <property type="entry name" value="MFS general substrate transporter like domains"/>
    <property type="match status" value="1"/>
</dbReference>
<feature type="transmembrane region" description="Helical" evidence="9">
    <location>
        <begin position="98"/>
        <end position="114"/>
    </location>
</feature>
<organism evidence="11 12">
    <name type="scientific">Debaryomyces fabryi</name>
    <dbReference type="NCBI Taxonomy" id="58627"/>
    <lineage>
        <taxon>Eukaryota</taxon>
        <taxon>Fungi</taxon>
        <taxon>Dikarya</taxon>
        <taxon>Ascomycota</taxon>
        <taxon>Saccharomycotina</taxon>
        <taxon>Pichiomycetes</taxon>
        <taxon>Debaryomycetaceae</taxon>
        <taxon>Debaryomyces</taxon>
    </lineage>
</organism>
<dbReference type="PROSITE" id="PS00217">
    <property type="entry name" value="SUGAR_TRANSPORT_2"/>
    <property type="match status" value="1"/>
</dbReference>
<dbReference type="PROSITE" id="PS00216">
    <property type="entry name" value="SUGAR_TRANSPORT_1"/>
    <property type="match status" value="2"/>
</dbReference>
<accession>A0A0V1PS93</accession>
<evidence type="ECO:0000256" key="8">
    <source>
        <dbReference type="SAM" id="MobiDB-lite"/>
    </source>
</evidence>
<comment type="subcellular location">
    <subcellularLocation>
        <location evidence="1">Membrane</location>
        <topology evidence="1">Multi-pass membrane protein</topology>
    </subcellularLocation>
</comment>
<dbReference type="GO" id="GO:0016020">
    <property type="term" value="C:membrane"/>
    <property type="evidence" value="ECO:0007669"/>
    <property type="project" value="UniProtKB-SubCell"/>
</dbReference>
<dbReference type="OrthoDB" id="4142200at2759"/>
<proteinExistence type="inferred from homology"/>